<evidence type="ECO:0000256" key="1">
    <source>
        <dbReference type="ARBA" id="ARBA00022729"/>
    </source>
</evidence>
<accession>A0AAX1K4N4</accession>
<dbReference type="PROSITE" id="PS51257">
    <property type="entry name" value="PROKAR_LIPOPROTEIN"/>
    <property type="match status" value="1"/>
</dbReference>
<name>A0AAX1K4N4_STRMG</name>
<keyword evidence="1" id="KW-0732">Signal</keyword>
<dbReference type="AlphaFoldDB" id="A0AAX1K4N4"/>
<organism evidence="2 3">
    <name type="scientific">Streptococcus mutans</name>
    <dbReference type="NCBI Taxonomy" id="1309"/>
    <lineage>
        <taxon>Bacteria</taxon>
        <taxon>Bacillati</taxon>
        <taxon>Bacillota</taxon>
        <taxon>Bacilli</taxon>
        <taxon>Lactobacillales</taxon>
        <taxon>Streptococcaceae</taxon>
        <taxon>Streptococcus</taxon>
    </lineage>
</organism>
<dbReference type="RefSeq" id="WP_019316434.1">
    <property type="nucleotide sequence ID" value="NZ_CP066294.2"/>
</dbReference>
<proteinExistence type="predicted"/>
<evidence type="ECO:0000313" key="3">
    <source>
        <dbReference type="Proteomes" id="UP000595884"/>
    </source>
</evidence>
<dbReference type="EMBL" id="CP066294">
    <property type="protein sequence ID" value="QQL47693.1"/>
    <property type="molecule type" value="Genomic_DNA"/>
</dbReference>
<dbReference type="Pfam" id="PF12978">
    <property type="entry name" value="DUF3862"/>
    <property type="match status" value="1"/>
</dbReference>
<dbReference type="Proteomes" id="UP000595884">
    <property type="component" value="Chromosome"/>
</dbReference>
<dbReference type="InterPro" id="IPR037873">
    <property type="entry name" value="BamE-like"/>
</dbReference>
<protein>
    <submittedName>
        <fullName evidence="2">DUF3862 domain-containing protein</fullName>
    </submittedName>
</protein>
<sequence>MSMKRTKNWLLVFLTVTFCFLMLGCQSKEDKKGGTKPSNEAALTKTENLDFRLSFNKIKVTTDQNHFSGGTSIEQLKQWFGDPNKSEQRNAGNITLDSYTWVKDGAVINAQLYKNSTVARSISNFSFSREAKIGKEDYNELKIGESYKKVVEKLGEPDVLSQSMSSDKEEMQTVWSSGIKTKSSSATIELYFENGLLKNKTQKDLE</sequence>
<dbReference type="Gene3D" id="3.30.1450.10">
    <property type="match status" value="2"/>
</dbReference>
<evidence type="ECO:0000313" key="2">
    <source>
        <dbReference type="EMBL" id="QQL47693.1"/>
    </source>
</evidence>
<gene>
    <name evidence="2" type="ORF">IGS65_002325</name>
</gene>
<reference evidence="3" key="1">
    <citation type="submission" date="2020-12" db="EMBL/GenBank/DDBJ databases">
        <authorList>
            <person name="Wen Z.T."/>
        </authorList>
    </citation>
    <scope>NUCLEOTIDE SEQUENCE [LARGE SCALE GENOMIC DNA]</scope>
    <source>
        <strain evidence="3">27-3</strain>
    </source>
</reference>
<dbReference type="InterPro" id="IPR024418">
    <property type="entry name" value="DUF3862"/>
</dbReference>